<protein>
    <submittedName>
        <fullName evidence="2">Uncharacterized protein</fullName>
    </submittedName>
</protein>
<dbReference type="RefSeq" id="WP_307234004.1">
    <property type="nucleotide sequence ID" value="NZ_JAUSVF010000002.1"/>
</dbReference>
<feature type="region of interest" description="Disordered" evidence="1">
    <location>
        <begin position="29"/>
        <end position="51"/>
    </location>
</feature>
<proteinExistence type="predicted"/>
<dbReference type="EMBL" id="JAUSVF010000002">
    <property type="protein sequence ID" value="MDQ0322400.1"/>
    <property type="molecule type" value="Genomic_DNA"/>
</dbReference>
<evidence type="ECO:0000313" key="3">
    <source>
        <dbReference type="Proteomes" id="UP001230207"/>
    </source>
</evidence>
<sequence length="51" mass="5012">MVKTQLGALLAVVAISLVVSGALHFALSHTPTTPVPGGVSAETTASIPDGQ</sequence>
<organism evidence="2 3">
    <name type="scientific">Pararhizobium capsulatum DSM 1112</name>
    <dbReference type="NCBI Taxonomy" id="1121113"/>
    <lineage>
        <taxon>Bacteria</taxon>
        <taxon>Pseudomonadati</taxon>
        <taxon>Pseudomonadota</taxon>
        <taxon>Alphaproteobacteria</taxon>
        <taxon>Hyphomicrobiales</taxon>
        <taxon>Rhizobiaceae</taxon>
        <taxon>Rhizobium/Agrobacterium group</taxon>
        <taxon>Pararhizobium</taxon>
    </lineage>
</organism>
<name>A0ABU0BY93_9HYPH</name>
<evidence type="ECO:0000313" key="2">
    <source>
        <dbReference type="EMBL" id="MDQ0322400.1"/>
    </source>
</evidence>
<evidence type="ECO:0000256" key="1">
    <source>
        <dbReference type="SAM" id="MobiDB-lite"/>
    </source>
</evidence>
<reference evidence="2 3" key="1">
    <citation type="submission" date="2023-07" db="EMBL/GenBank/DDBJ databases">
        <title>Genomic Encyclopedia of Type Strains, Phase IV (KMG-IV): sequencing the most valuable type-strain genomes for metagenomic binning, comparative biology and taxonomic classification.</title>
        <authorList>
            <person name="Goeker M."/>
        </authorList>
    </citation>
    <scope>NUCLEOTIDE SEQUENCE [LARGE SCALE GENOMIC DNA]</scope>
    <source>
        <strain evidence="2 3">DSM 1112</strain>
    </source>
</reference>
<gene>
    <name evidence="2" type="ORF">QO002_004606</name>
</gene>
<accession>A0ABU0BY93</accession>
<comment type="caution">
    <text evidence="2">The sequence shown here is derived from an EMBL/GenBank/DDBJ whole genome shotgun (WGS) entry which is preliminary data.</text>
</comment>
<keyword evidence="3" id="KW-1185">Reference proteome</keyword>
<feature type="compositionally biased region" description="Polar residues" evidence="1">
    <location>
        <begin position="41"/>
        <end position="51"/>
    </location>
</feature>
<dbReference type="Proteomes" id="UP001230207">
    <property type="component" value="Unassembled WGS sequence"/>
</dbReference>